<evidence type="ECO:0000313" key="3">
    <source>
        <dbReference type="EMBL" id="OWZ82946.1"/>
    </source>
</evidence>
<feature type="transmembrane region" description="Helical" evidence="2">
    <location>
        <begin position="357"/>
        <end position="376"/>
    </location>
</feature>
<protein>
    <submittedName>
        <fullName evidence="3">Stage II sporulation protein P</fullName>
    </submittedName>
</protein>
<organism evidence="3 4">
    <name type="scientific">Natranaerobius trueperi</name>
    <dbReference type="NCBI Taxonomy" id="759412"/>
    <lineage>
        <taxon>Bacteria</taxon>
        <taxon>Bacillati</taxon>
        <taxon>Bacillota</taxon>
        <taxon>Clostridia</taxon>
        <taxon>Natranaerobiales</taxon>
        <taxon>Natranaerobiaceae</taxon>
        <taxon>Natranaerobius</taxon>
    </lineage>
</organism>
<dbReference type="Pfam" id="PF07454">
    <property type="entry name" value="SpoIIP"/>
    <property type="match status" value="1"/>
</dbReference>
<keyword evidence="4" id="KW-1185">Reference proteome</keyword>
<dbReference type="NCBIfam" id="TIGR02867">
    <property type="entry name" value="spore_II_P"/>
    <property type="match status" value="1"/>
</dbReference>
<evidence type="ECO:0000313" key="4">
    <source>
        <dbReference type="Proteomes" id="UP000214588"/>
    </source>
</evidence>
<name>A0A226BVC1_9FIRM</name>
<reference evidence="3 4" key="1">
    <citation type="submission" date="2017-06" db="EMBL/GenBank/DDBJ databases">
        <title>Draft Genome Sequence of Natranaerobius trueperi halophilic, alkalithermophilic bacteria from soda lakes.</title>
        <authorList>
            <person name="Zhao B."/>
        </authorList>
    </citation>
    <scope>NUCLEOTIDE SEQUENCE [LARGE SCALE GENOMIC DNA]</scope>
    <source>
        <strain evidence="3 4">DSM 18760</strain>
    </source>
</reference>
<gene>
    <name evidence="3" type="ORF">CDO51_11225</name>
</gene>
<dbReference type="AlphaFoldDB" id="A0A226BVC1"/>
<dbReference type="InterPro" id="IPR010897">
    <property type="entry name" value="Spore_II_P"/>
</dbReference>
<comment type="caution">
    <text evidence="3">The sequence shown here is derived from an EMBL/GenBank/DDBJ whole genome shotgun (WGS) entry which is preliminary data.</text>
</comment>
<accession>A0A226BVC1</accession>
<proteinExistence type="predicted"/>
<dbReference type="OrthoDB" id="1633470at2"/>
<dbReference type="EMBL" id="NIQC01000032">
    <property type="protein sequence ID" value="OWZ82946.1"/>
    <property type="molecule type" value="Genomic_DNA"/>
</dbReference>
<feature type="region of interest" description="Disordered" evidence="1">
    <location>
        <begin position="401"/>
        <end position="420"/>
    </location>
</feature>
<evidence type="ECO:0000256" key="2">
    <source>
        <dbReference type="SAM" id="Phobius"/>
    </source>
</evidence>
<dbReference type="Proteomes" id="UP000214588">
    <property type="component" value="Unassembled WGS sequence"/>
</dbReference>
<dbReference type="Gene3D" id="3.40.630.40">
    <property type="entry name" value="Zn-dependent exopeptidases"/>
    <property type="match status" value="1"/>
</dbReference>
<evidence type="ECO:0000256" key="1">
    <source>
        <dbReference type="SAM" id="MobiDB-lite"/>
    </source>
</evidence>
<keyword evidence="2" id="KW-0812">Transmembrane</keyword>
<sequence length="420" mass="46225">MKKIMKMITSKITFVLLLIVFVLSSFVIPQSTIAMDTYELDDGYMTVVDEEGETILKTGRRLVQGNKYLNQDNKLYEVTNVTDDKAEAELIEEVELSSKNHEDTENPLSFINTHIVYAQDRGPIGIYHSHGAESYVPSDGAESIDEGGGILQVGESFAQSLEENTVDVIWREETHVPHDAGAYMRSRRTVEDILEENPDALIDVHRDAAPRDQYKAEIEGEERVSILLVVGQQNQNIQETEQFAERIKATADEMYPNLVKGILYAQGDYNQDLHPRNILIEIGGHNNTREGAKESADLFADVLTKALYEGVEEGEPRGAVEDEGGIIEDDEGGIAGGGVVDGPDAGPPGALGTVGRTILWIGGVVIVGGFLFLLLNEGSLQGVASKFKQFVSTEFANFMGPSKKNSKQRRSQEDQEDDDS</sequence>
<keyword evidence="2" id="KW-1133">Transmembrane helix</keyword>
<keyword evidence="2" id="KW-0472">Membrane</keyword>